<dbReference type="CDD" id="cd00009">
    <property type="entry name" value="AAA"/>
    <property type="match status" value="1"/>
</dbReference>
<dbReference type="InterPro" id="IPR011704">
    <property type="entry name" value="ATPase_dyneun-rel_AAA"/>
</dbReference>
<dbReference type="InterPro" id="IPR027417">
    <property type="entry name" value="P-loop_NTPase"/>
</dbReference>
<protein>
    <submittedName>
        <fullName evidence="2">AAA family ATPase</fullName>
    </submittedName>
</protein>
<dbReference type="PANTHER" id="PTHR37291:SF1">
    <property type="entry name" value="TYPE IV METHYL-DIRECTED RESTRICTION ENZYME ECOKMCRB SUBUNIT"/>
    <property type="match status" value="1"/>
</dbReference>
<dbReference type="SMART" id="SM00382">
    <property type="entry name" value="AAA"/>
    <property type="match status" value="1"/>
</dbReference>
<feature type="domain" description="AAA+ ATPase" evidence="1">
    <location>
        <begin position="268"/>
        <end position="431"/>
    </location>
</feature>
<dbReference type="SUPFAM" id="SSF52540">
    <property type="entry name" value="P-loop containing nucleoside triphosphate hydrolases"/>
    <property type="match status" value="1"/>
</dbReference>
<evidence type="ECO:0000313" key="2">
    <source>
        <dbReference type="EMBL" id="MCA9758701.1"/>
    </source>
</evidence>
<sequence length="518" mass="59480">MSVENALFTPRTFELLRLLHANPVKETYHEHKDDIRTYVEQPLRTLLERVAARLPESILERMETEKGILSKILKNDYGRGGAWDFLWGAFYPKGDKRTSGAQLFIVLGHDCLDFGFGLGDHAGPERKRITRYFSERPMRVSPTLQSLFGKETLLFGAESTADGSGTTDWMAWSEQIASLDSSIRRRIPTADVLRLAADELIDRVVELFEALFPLILVAVESDPSVAISDYFGESDELDTNPEYSLEECAAETGFELQTLERWVRALARKRQAILYGPPGTGKTFIAERLARHLIGGGTGTQDLVQFHPSYAYEDFIQGIRPTVDDNGSVAYEMVPGRLLEFCDEARRRKDTCVLIIDEINRANLSRVFGELMYLLEYRDQEIPLAGGRRRFSIPRNVRIIGTMNTADRSIALVDHALRRRFAFLELRPDFTVLRRFHETRSTGYSVEPLLSVLKDLNHAIADPNYEVGVTFFLREDLTTQIEDIWRMEIHPYLEEYFFDRPDRLEKFSWNSVRERFGL</sequence>
<gene>
    <name evidence="2" type="ORF">KDA27_23110</name>
</gene>
<organism evidence="2 3">
    <name type="scientific">Eiseniibacteriota bacterium</name>
    <dbReference type="NCBI Taxonomy" id="2212470"/>
    <lineage>
        <taxon>Bacteria</taxon>
        <taxon>Candidatus Eiseniibacteriota</taxon>
    </lineage>
</organism>
<dbReference type="Proteomes" id="UP000739538">
    <property type="component" value="Unassembled WGS sequence"/>
</dbReference>
<name>A0A956NHJ7_UNCEI</name>
<dbReference type="Pfam" id="PF07728">
    <property type="entry name" value="AAA_5"/>
    <property type="match status" value="1"/>
</dbReference>
<dbReference type="InterPro" id="IPR003593">
    <property type="entry name" value="AAA+_ATPase"/>
</dbReference>
<proteinExistence type="predicted"/>
<dbReference type="EMBL" id="JAGQHS010000201">
    <property type="protein sequence ID" value="MCA9758701.1"/>
    <property type="molecule type" value="Genomic_DNA"/>
</dbReference>
<reference evidence="2" key="1">
    <citation type="submission" date="2020-04" db="EMBL/GenBank/DDBJ databases">
        <authorList>
            <person name="Zhang T."/>
        </authorList>
    </citation>
    <scope>NUCLEOTIDE SEQUENCE</scope>
    <source>
        <strain evidence="2">HKST-UBA02</strain>
    </source>
</reference>
<dbReference type="AlphaFoldDB" id="A0A956NHJ7"/>
<dbReference type="GO" id="GO:0016887">
    <property type="term" value="F:ATP hydrolysis activity"/>
    <property type="evidence" value="ECO:0007669"/>
    <property type="project" value="InterPro"/>
</dbReference>
<dbReference type="PANTHER" id="PTHR37291">
    <property type="entry name" value="5-METHYLCYTOSINE-SPECIFIC RESTRICTION ENZYME B"/>
    <property type="match status" value="1"/>
</dbReference>
<accession>A0A956NHJ7</accession>
<evidence type="ECO:0000259" key="1">
    <source>
        <dbReference type="SMART" id="SM00382"/>
    </source>
</evidence>
<comment type="caution">
    <text evidence="2">The sequence shown here is derived from an EMBL/GenBank/DDBJ whole genome shotgun (WGS) entry which is preliminary data.</text>
</comment>
<dbReference type="Gene3D" id="3.40.50.300">
    <property type="entry name" value="P-loop containing nucleotide triphosphate hydrolases"/>
    <property type="match status" value="1"/>
</dbReference>
<evidence type="ECO:0000313" key="3">
    <source>
        <dbReference type="Proteomes" id="UP000739538"/>
    </source>
</evidence>
<dbReference type="GO" id="GO:0005524">
    <property type="term" value="F:ATP binding"/>
    <property type="evidence" value="ECO:0007669"/>
    <property type="project" value="InterPro"/>
</dbReference>
<reference evidence="2" key="2">
    <citation type="journal article" date="2021" name="Microbiome">
        <title>Successional dynamics and alternative stable states in a saline activated sludge microbial community over 9 years.</title>
        <authorList>
            <person name="Wang Y."/>
            <person name="Ye J."/>
            <person name="Ju F."/>
            <person name="Liu L."/>
            <person name="Boyd J.A."/>
            <person name="Deng Y."/>
            <person name="Parks D.H."/>
            <person name="Jiang X."/>
            <person name="Yin X."/>
            <person name="Woodcroft B.J."/>
            <person name="Tyson G.W."/>
            <person name="Hugenholtz P."/>
            <person name="Polz M.F."/>
            <person name="Zhang T."/>
        </authorList>
    </citation>
    <scope>NUCLEOTIDE SEQUENCE</scope>
    <source>
        <strain evidence="2">HKST-UBA02</strain>
    </source>
</reference>
<dbReference type="InterPro" id="IPR052934">
    <property type="entry name" value="Methyl-DNA_Rec/Restrict_Enz"/>
</dbReference>